<name>A0ABP1FTY2_9CHLO</name>
<keyword evidence="6" id="KW-0256">Endoplasmic reticulum</keyword>
<comment type="subcellular location">
    <subcellularLocation>
        <location evidence="1">Endoplasmic reticulum membrane</location>
        <topology evidence="1">Multi-pass membrane protein</topology>
    </subcellularLocation>
</comment>
<keyword evidence="7" id="KW-1133">Transmembrane helix</keyword>
<accession>A0ABP1FTY2</accession>
<evidence type="ECO:0000256" key="7">
    <source>
        <dbReference type="ARBA" id="ARBA00022989"/>
    </source>
</evidence>
<reference evidence="11 12" key="1">
    <citation type="submission" date="2024-06" db="EMBL/GenBank/DDBJ databases">
        <authorList>
            <person name="Kraege A."/>
            <person name="Thomma B."/>
        </authorList>
    </citation>
    <scope>NUCLEOTIDE SEQUENCE [LARGE SCALE GENOMIC DNA]</scope>
</reference>
<dbReference type="InterPro" id="IPR007130">
    <property type="entry name" value="DAGAT"/>
</dbReference>
<keyword evidence="10" id="KW-0012">Acyltransferase</keyword>
<dbReference type="Proteomes" id="UP001497392">
    <property type="component" value="Unassembled WGS sequence"/>
</dbReference>
<keyword evidence="5" id="KW-0812">Transmembrane</keyword>
<evidence type="ECO:0000313" key="12">
    <source>
        <dbReference type="Proteomes" id="UP001497392"/>
    </source>
</evidence>
<keyword evidence="3" id="KW-0444">Lipid biosynthesis</keyword>
<evidence type="ECO:0000256" key="3">
    <source>
        <dbReference type="ARBA" id="ARBA00022516"/>
    </source>
</evidence>
<keyword evidence="9" id="KW-0472">Membrane</keyword>
<dbReference type="PANTHER" id="PTHR12317:SF63">
    <property type="entry name" value="DIACYLGLYCEROL O-ACYLTRANSFERASE 2"/>
    <property type="match status" value="1"/>
</dbReference>
<evidence type="ECO:0000256" key="5">
    <source>
        <dbReference type="ARBA" id="ARBA00022692"/>
    </source>
</evidence>
<sequence>MLAFFGFGAVVPFIFLGCVAAVLAYRSVPAMLFLALTGLDCLLPPGKMWPAFRHCYLMDVLRRHYRMRIITPPQPFMDTTRHRICVQFPHAVFPMSCFLNPALVGAPGTGMPGPMEGAVASILLQLPFYKHVFGWIGGHAADGPTLRRVLKRTSIGMQPEGIAGVFHGARPDREAVFLKNRKGFIRLAIQAGTDIMPVYHMGDSQLFNFWGFKWLSRKLRISLGVIWGRWGLPLPRQHDLIALVDYPIRVKQSDSPSAAEVDRVHALLAESLSRMYAEHKHLVPGWETRPLHII</sequence>
<evidence type="ECO:0000256" key="10">
    <source>
        <dbReference type="ARBA" id="ARBA00023315"/>
    </source>
</evidence>
<evidence type="ECO:0000256" key="6">
    <source>
        <dbReference type="ARBA" id="ARBA00022824"/>
    </source>
</evidence>
<dbReference type="EMBL" id="CAXHTA020000007">
    <property type="protein sequence ID" value="CAL5222599.1"/>
    <property type="molecule type" value="Genomic_DNA"/>
</dbReference>
<evidence type="ECO:0000256" key="8">
    <source>
        <dbReference type="ARBA" id="ARBA00023098"/>
    </source>
</evidence>
<evidence type="ECO:0000256" key="4">
    <source>
        <dbReference type="ARBA" id="ARBA00022679"/>
    </source>
</evidence>
<comment type="caution">
    <text evidence="11">The sequence shown here is derived from an EMBL/GenBank/DDBJ whole genome shotgun (WGS) entry which is preliminary data.</text>
</comment>
<evidence type="ECO:0000256" key="9">
    <source>
        <dbReference type="ARBA" id="ARBA00023136"/>
    </source>
</evidence>
<keyword evidence="8" id="KW-0443">Lipid metabolism</keyword>
<proteinExistence type="inferred from homology"/>
<keyword evidence="12" id="KW-1185">Reference proteome</keyword>
<dbReference type="Pfam" id="PF03982">
    <property type="entry name" value="DAGAT"/>
    <property type="match status" value="1"/>
</dbReference>
<evidence type="ECO:0000313" key="11">
    <source>
        <dbReference type="EMBL" id="CAL5222599.1"/>
    </source>
</evidence>
<keyword evidence="4" id="KW-0808">Transferase</keyword>
<dbReference type="PANTHER" id="PTHR12317">
    <property type="entry name" value="DIACYLGLYCEROL O-ACYLTRANSFERASE"/>
    <property type="match status" value="1"/>
</dbReference>
<comment type="similarity">
    <text evidence="2">Belongs to the diacylglycerol acyltransferase family.</text>
</comment>
<evidence type="ECO:0000256" key="1">
    <source>
        <dbReference type="ARBA" id="ARBA00004477"/>
    </source>
</evidence>
<organism evidence="11 12">
    <name type="scientific">Coccomyxa viridis</name>
    <dbReference type="NCBI Taxonomy" id="1274662"/>
    <lineage>
        <taxon>Eukaryota</taxon>
        <taxon>Viridiplantae</taxon>
        <taxon>Chlorophyta</taxon>
        <taxon>core chlorophytes</taxon>
        <taxon>Trebouxiophyceae</taxon>
        <taxon>Trebouxiophyceae incertae sedis</taxon>
        <taxon>Coccomyxaceae</taxon>
        <taxon>Coccomyxa</taxon>
    </lineage>
</organism>
<protein>
    <submittedName>
        <fullName evidence="11">G4990 protein</fullName>
    </submittedName>
</protein>
<gene>
    <name evidence="11" type="primary">g4990</name>
    <name evidence="11" type="ORF">VP750_LOCUS4258</name>
</gene>
<evidence type="ECO:0000256" key="2">
    <source>
        <dbReference type="ARBA" id="ARBA00005420"/>
    </source>
</evidence>